<keyword evidence="1" id="KW-0732">Signal</keyword>
<dbReference type="PANTHER" id="PTHR11799:SF12">
    <property type="entry name" value="PARAOXONASE-RELATED"/>
    <property type="match status" value="1"/>
</dbReference>
<dbReference type="EMBL" id="JOWA01000077">
    <property type="protein sequence ID" value="KEZ45544.1"/>
    <property type="molecule type" value="Genomic_DNA"/>
</dbReference>
<dbReference type="PANTHER" id="PTHR11799">
    <property type="entry name" value="PARAOXONASE"/>
    <property type="match status" value="1"/>
</dbReference>
<dbReference type="GeneID" id="27720950"/>
<feature type="chain" id="PRO_5001775600" description="Serum paraoxonase/arylesterase family protein" evidence="1">
    <location>
        <begin position="24"/>
        <end position="438"/>
    </location>
</feature>
<dbReference type="HOGENOM" id="CLU_033924_0_0_1"/>
<protein>
    <recommendedName>
        <fullName evidence="4">Serum paraoxonase/arylesterase family protein</fullName>
    </recommendedName>
</protein>
<proteinExistence type="predicted"/>
<accession>A0A084GDY2</accession>
<dbReference type="OrthoDB" id="5307922at2759"/>
<evidence type="ECO:0000313" key="2">
    <source>
        <dbReference type="EMBL" id="KEZ45544.1"/>
    </source>
</evidence>
<dbReference type="AlphaFoldDB" id="A0A084GDY2"/>
<feature type="signal peptide" evidence="1">
    <location>
        <begin position="1"/>
        <end position="23"/>
    </location>
</feature>
<evidence type="ECO:0008006" key="4">
    <source>
        <dbReference type="Google" id="ProtNLM"/>
    </source>
</evidence>
<name>A0A084GDY2_PSEDA</name>
<organism evidence="2 3">
    <name type="scientific">Pseudallescheria apiosperma</name>
    <name type="common">Scedosporium apiospermum</name>
    <dbReference type="NCBI Taxonomy" id="563466"/>
    <lineage>
        <taxon>Eukaryota</taxon>
        <taxon>Fungi</taxon>
        <taxon>Dikarya</taxon>
        <taxon>Ascomycota</taxon>
        <taxon>Pezizomycotina</taxon>
        <taxon>Sordariomycetes</taxon>
        <taxon>Hypocreomycetidae</taxon>
        <taxon>Microascales</taxon>
        <taxon>Microascaceae</taxon>
        <taxon>Scedosporium</taxon>
    </lineage>
</organism>
<dbReference type="VEuPathDB" id="FungiDB:SAPIO_CDS1878"/>
<sequence>MAGTNLRATLVALFAIFLASTYGPDVYRCLKTVGLLRKLENTAVASSADFVRIEDTAQCEDVHLHEPSGLLFTACEDTIVPRSKWFPPLANFDDPSIAATSQGSIHVIDPKTFKSQRLAIDNFNGPFITHGFDIVADPEQPEDAVYIFAVNHVPNPEYVAAKASKEGSQDPNTIPDKAHSRIELFHYVIGDSSVKHVRTISHPLIQTPNDVYAQSPNSIFVTNDHYYREGHMRAVEDLHYRAKWSTTIHLQISELESSDATAGVTGRVAAENLHNNNGLGHGRTPDEILIASCVSGTMHIAKLPADPTTSNITVVEDVIVDTIVDNPNYFADPYAKSTGENKSGYLLPGLSHAINIGHNIHEAEAVDGAMVYFAQKDPAVPGGWKKRLIFADDGTRLRSVSASLMVAIDPAENDGKRQAWLFATGFVSSNMIAVKVDL</sequence>
<evidence type="ECO:0000313" key="3">
    <source>
        <dbReference type="Proteomes" id="UP000028545"/>
    </source>
</evidence>
<comment type="caution">
    <text evidence="2">The sequence shown here is derived from an EMBL/GenBank/DDBJ whole genome shotgun (WGS) entry which is preliminary data.</text>
</comment>
<dbReference type="KEGG" id="sapo:SAPIO_CDS1878"/>
<dbReference type="OMA" id="NDHHYRE"/>
<evidence type="ECO:0000256" key="1">
    <source>
        <dbReference type="SAM" id="SignalP"/>
    </source>
</evidence>
<dbReference type="Gene3D" id="2.120.10.30">
    <property type="entry name" value="TolB, C-terminal domain"/>
    <property type="match status" value="1"/>
</dbReference>
<dbReference type="Proteomes" id="UP000028545">
    <property type="component" value="Unassembled WGS sequence"/>
</dbReference>
<keyword evidence="3" id="KW-1185">Reference proteome</keyword>
<dbReference type="RefSeq" id="XP_016645343.1">
    <property type="nucleotide sequence ID" value="XM_016785046.1"/>
</dbReference>
<dbReference type="InterPro" id="IPR051288">
    <property type="entry name" value="Serum_paraoxonase/arylesterase"/>
</dbReference>
<gene>
    <name evidence="2" type="ORF">SAPIO_CDS1878</name>
</gene>
<reference evidence="2 3" key="1">
    <citation type="journal article" date="2014" name="Genome Announc.">
        <title>Draft genome sequence of the pathogenic fungus Scedosporium apiospermum.</title>
        <authorList>
            <person name="Vandeputte P."/>
            <person name="Ghamrawi S."/>
            <person name="Rechenmann M."/>
            <person name="Iltis A."/>
            <person name="Giraud S."/>
            <person name="Fleury M."/>
            <person name="Thornton C."/>
            <person name="Delhaes L."/>
            <person name="Meyer W."/>
            <person name="Papon N."/>
            <person name="Bouchara J.P."/>
        </authorList>
    </citation>
    <scope>NUCLEOTIDE SEQUENCE [LARGE SCALE GENOMIC DNA]</scope>
    <source>
        <strain evidence="2 3">IHEM 14462</strain>
    </source>
</reference>
<dbReference type="InterPro" id="IPR011042">
    <property type="entry name" value="6-blade_b-propeller_TolB-like"/>
</dbReference>